<proteinExistence type="predicted"/>
<dbReference type="GeneID" id="22111577"/>
<dbReference type="KEGG" id="vg:22111577"/>
<evidence type="ECO:0000313" key="2">
    <source>
        <dbReference type="Proteomes" id="UP000029889"/>
    </source>
</evidence>
<gene>
    <name evidence="1" type="primary">537</name>
    <name evidence="1" type="ORF">PBI_121Q_537</name>
</gene>
<reference evidence="1 2" key="1">
    <citation type="submission" date="2014-09" db="EMBL/GenBank/DDBJ databases">
        <authorList>
            <person name="Lapin J.S."/>
            <person name="Pope W.H."/>
            <person name="Hua J."/>
            <person name="Ford M.E."/>
            <person name="Conway J.F."/>
            <person name="Hatfull G.F."/>
            <person name="Hendrix R.W."/>
        </authorList>
    </citation>
    <scope>NUCLEOTIDE SEQUENCE [LARGE SCALE GENOMIC DNA]</scope>
</reference>
<sequence length="140" mass="16705">MDVTKIPKFNETLKYFAEHEISTERRGLISYNHHRVMYTNNFQGTVRIKFRNALDDNDELLILLRKSKIELTYATHHIESELMWHTLSKKEGTLPVDDNGPETLDQYMFIDDTFGIDYSAYQCILAIHKKYYDRLRDRLI</sequence>
<accession>A0A097EYC4</accession>
<keyword evidence="2" id="KW-1185">Reference proteome</keyword>
<name>A0A097EYC4_9CAUD</name>
<evidence type="ECO:0000313" key="1">
    <source>
        <dbReference type="EMBL" id="AIT14427.1"/>
    </source>
</evidence>
<protein>
    <submittedName>
        <fullName evidence="1">Uncharacterized protein</fullName>
    </submittedName>
</protein>
<dbReference type="RefSeq" id="YP_009102124.1">
    <property type="nucleotide sequence ID" value="NC_025447.1"/>
</dbReference>
<dbReference type="EMBL" id="KM507819">
    <property type="protein sequence ID" value="AIT14427.1"/>
    <property type="molecule type" value="Genomic_DNA"/>
</dbReference>
<dbReference type="Proteomes" id="UP000029889">
    <property type="component" value="Segment"/>
</dbReference>
<organism evidence="1 2">
    <name type="scientific">Escherichia phage 121Q</name>
    <dbReference type="NCBI Taxonomy" id="1555202"/>
    <lineage>
        <taxon>Viruses</taxon>
        <taxon>Duplodnaviria</taxon>
        <taxon>Heunggongvirae</taxon>
        <taxon>Uroviricota</taxon>
        <taxon>Caudoviricetes</taxon>
        <taxon>Asteriusvirus</taxon>
        <taxon>Asteriusvirus av121Q</taxon>
    </lineage>
</organism>